<evidence type="ECO:0000256" key="4">
    <source>
        <dbReference type="ARBA" id="ARBA00022989"/>
    </source>
</evidence>
<feature type="transmembrane region" description="Helical" evidence="6">
    <location>
        <begin position="166"/>
        <end position="186"/>
    </location>
</feature>
<feature type="chain" id="PRO_5022159079" evidence="7">
    <location>
        <begin position="23"/>
        <end position="225"/>
    </location>
</feature>
<sequence length="225" mass="25355">MKKQPWLFLYFAVLAIHLTAIAAGADTTRYLTKPLLIPLLGAYLLTNIHALQPAVFRNLLLTALFFSWAGDVLLLWDRYFLAGLACFLLAHLAYIGFFLKVRYSNPPRPLCKIPLILLVEAVVLAFLFFIYPYLGGMTVPVVIYAIAISFILLCSLHAFRFREQPMAWFCVGGAILFIGSDAMIALQRFYQSFPTAGIWIMLTYGLAQWAITEGSGRYLISRTKV</sequence>
<evidence type="ECO:0000256" key="7">
    <source>
        <dbReference type="SAM" id="SignalP"/>
    </source>
</evidence>
<feature type="signal peptide" evidence="7">
    <location>
        <begin position="1"/>
        <end position="22"/>
    </location>
</feature>
<feature type="transmembrane region" description="Helical" evidence="6">
    <location>
        <begin position="34"/>
        <end position="51"/>
    </location>
</feature>
<comment type="caution">
    <text evidence="8">The sequence shown here is derived from an EMBL/GenBank/DDBJ whole genome shotgun (WGS) entry which is preliminary data.</text>
</comment>
<evidence type="ECO:0000256" key="5">
    <source>
        <dbReference type="ARBA" id="ARBA00023136"/>
    </source>
</evidence>
<organism evidence="8 9">
    <name type="scientific">Chitinophaga japonensis</name>
    <name type="common">Flexibacter japonensis</name>
    <dbReference type="NCBI Taxonomy" id="104662"/>
    <lineage>
        <taxon>Bacteria</taxon>
        <taxon>Pseudomonadati</taxon>
        <taxon>Bacteroidota</taxon>
        <taxon>Chitinophagia</taxon>
        <taxon>Chitinophagales</taxon>
        <taxon>Chitinophagaceae</taxon>
        <taxon>Chitinophaga</taxon>
    </lineage>
</organism>
<feature type="transmembrane region" description="Helical" evidence="6">
    <location>
        <begin position="198"/>
        <end position="220"/>
    </location>
</feature>
<keyword evidence="3 6" id="KW-0812">Transmembrane</keyword>
<keyword evidence="5 6" id="KW-0472">Membrane</keyword>
<accession>A0A562TF91</accession>
<keyword evidence="4 6" id="KW-1133">Transmembrane helix</keyword>
<dbReference type="Proteomes" id="UP000316778">
    <property type="component" value="Unassembled WGS sequence"/>
</dbReference>
<dbReference type="PANTHER" id="PTHR31885:SF6">
    <property type="entry name" value="GH04784P"/>
    <property type="match status" value="1"/>
</dbReference>
<dbReference type="AlphaFoldDB" id="A0A562TF91"/>
<gene>
    <name evidence="8" type="ORF">LX66_1319</name>
</gene>
<evidence type="ECO:0000256" key="2">
    <source>
        <dbReference type="ARBA" id="ARBA00007375"/>
    </source>
</evidence>
<feature type="transmembrane region" description="Helical" evidence="6">
    <location>
        <begin position="141"/>
        <end position="159"/>
    </location>
</feature>
<evidence type="ECO:0000313" key="9">
    <source>
        <dbReference type="Proteomes" id="UP000316778"/>
    </source>
</evidence>
<proteinExistence type="inferred from homology"/>
<dbReference type="GO" id="GO:0016787">
    <property type="term" value="F:hydrolase activity"/>
    <property type="evidence" value="ECO:0007669"/>
    <property type="project" value="TreeGrafter"/>
</dbReference>
<evidence type="ECO:0000256" key="6">
    <source>
        <dbReference type="SAM" id="Phobius"/>
    </source>
</evidence>
<dbReference type="Pfam" id="PF07947">
    <property type="entry name" value="YhhN"/>
    <property type="match status" value="1"/>
</dbReference>
<comment type="subcellular location">
    <subcellularLocation>
        <location evidence="1">Membrane</location>
        <topology evidence="1">Multi-pass membrane protein</topology>
    </subcellularLocation>
</comment>
<reference evidence="8 9" key="1">
    <citation type="journal article" date="2013" name="Stand. Genomic Sci.">
        <title>Genomic Encyclopedia of Type Strains, Phase I: The one thousand microbial genomes (KMG-I) project.</title>
        <authorList>
            <person name="Kyrpides N.C."/>
            <person name="Woyke T."/>
            <person name="Eisen J.A."/>
            <person name="Garrity G."/>
            <person name="Lilburn T.G."/>
            <person name="Beck B.J."/>
            <person name="Whitman W.B."/>
            <person name="Hugenholtz P."/>
            <person name="Klenk H.P."/>
        </authorList>
    </citation>
    <scope>NUCLEOTIDE SEQUENCE [LARGE SCALE GENOMIC DNA]</scope>
    <source>
        <strain evidence="8 9">DSM 13484</strain>
    </source>
</reference>
<keyword evidence="9" id="KW-1185">Reference proteome</keyword>
<dbReference type="EMBL" id="VLLG01000002">
    <property type="protein sequence ID" value="TWI91938.1"/>
    <property type="molecule type" value="Genomic_DNA"/>
</dbReference>
<dbReference type="PANTHER" id="PTHR31885">
    <property type="entry name" value="GH04784P"/>
    <property type="match status" value="1"/>
</dbReference>
<protein>
    <submittedName>
        <fullName evidence="8">Putative membrane protein YhhN</fullName>
    </submittedName>
</protein>
<keyword evidence="7" id="KW-0732">Signal</keyword>
<feature type="transmembrane region" description="Helical" evidence="6">
    <location>
        <begin position="113"/>
        <end position="135"/>
    </location>
</feature>
<feature type="transmembrane region" description="Helical" evidence="6">
    <location>
        <begin position="82"/>
        <end position="101"/>
    </location>
</feature>
<dbReference type="InterPro" id="IPR012506">
    <property type="entry name" value="TMEM86B-like"/>
</dbReference>
<dbReference type="GO" id="GO:0016020">
    <property type="term" value="C:membrane"/>
    <property type="evidence" value="ECO:0007669"/>
    <property type="project" value="UniProtKB-SubCell"/>
</dbReference>
<dbReference type="OrthoDB" id="5651790at2"/>
<evidence type="ECO:0000256" key="1">
    <source>
        <dbReference type="ARBA" id="ARBA00004141"/>
    </source>
</evidence>
<comment type="similarity">
    <text evidence="2">Belongs to the TMEM86 family.</text>
</comment>
<evidence type="ECO:0000313" key="8">
    <source>
        <dbReference type="EMBL" id="TWI91938.1"/>
    </source>
</evidence>
<feature type="transmembrane region" description="Helical" evidence="6">
    <location>
        <begin position="58"/>
        <end position="76"/>
    </location>
</feature>
<evidence type="ECO:0000256" key="3">
    <source>
        <dbReference type="ARBA" id="ARBA00022692"/>
    </source>
</evidence>
<dbReference type="RefSeq" id="WP_145711075.1">
    <property type="nucleotide sequence ID" value="NZ_BAAAFY010000001.1"/>
</dbReference>
<name>A0A562TF91_CHIJA</name>